<dbReference type="InterPro" id="IPR011761">
    <property type="entry name" value="ATP-grasp"/>
</dbReference>
<dbReference type="NCBIfam" id="NF002688">
    <property type="entry name" value="PRK02471.1"/>
    <property type="match status" value="1"/>
</dbReference>
<organism evidence="15 16">
    <name type="scientific">Vagococcus humatus</name>
    <dbReference type="NCBI Taxonomy" id="1889241"/>
    <lineage>
        <taxon>Bacteria</taxon>
        <taxon>Bacillati</taxon>
        <taxon>Bacillota</taxon>
        <taxon>Bacilli</taxon>
        <taxon>Lactobacillales</taxon>
        <taxon>Enterococcaceae</taxon>
        <taxon>Vagococcus</taxon>
    </lineage>
</organism>
<evidence type="ECO:0000256" key="13">
    <source>
        <dbReference type="HAMAP-Rule" id="MF_00782"/>
    </source>
</evidence>
<keyword evidence="8 13" id="KW-0067">ATP-binding</keyword>
<dbReference type="OrthoDB" id="9803907at2"/>
<keyword evidence="10" id="KW-0464">Manganese</keyword>
<dbReference type="PANTHER" id="PTHR38761">
    <property type="entry name" value="GLUTAMATE--CYSTEINE LIGASE"/>
    <property type="match status" value="1"/>
</dbReference>
<evidence type="ECO:0000256" key="11">
    <source>
        <dbReference type="ARBA" id="ARBA00023268"/>
    </source>
</evidence>
<feature type="domain" description="ATP-grasp" evidence="14">
    <location>
        <begin position="498"/>
        <end position="756"/>
    </location>
</feature>
<dbReference type="UniPathway" id="UPA00142">
    <property type="reaction ID" value="UER00209"/>
</dbReference>
<keyword evidence="9" id="KW-0460">Magnesium</keyword>
<dbReference type="EMBL" id="PXZH01000003">
    <property type="protein sequence ID" value="RST89123.1"/>
    <property type="molecule type" value="Genomic_DNA"/>
</dbReference>
<evidence type="ECO:0000256" key="5">
    <source>
        <dbReference type="ARBA" id="ARBA00022684"/>
    </source>
</evidence>
<evidence type="ECO:0000256" key="1">
    <source>
        <dbReference type="ARBA" id="ARBA00001936"/>
    </source>
</evidence>
<comment type="pathway">
    <text evidence="3 13">Sulfur metabolism; glutathione biosynthesis; glutathione from L-cysteine and L-glutamate: step 1/2.</text>
</comment>
<comment type="cofactor">
    <cofactor evidence="2">
        <name>Mg(2+)</name>
        <dbReference type="ChEBI" id="CHEBI:18420"/>
    </cofactor>
</comment>
<dbReference type="Proteomes" id="UP000277864">
    <property type="component" value="Unassembled WGS sequence"/>
</dbReference>
<dbReference type="SUPFAM" id="SSF56059">
    <property type="entry name" value="Glutathione synthetase ATP-binding domain-like"/>
    <property type="match status" value="1"/>
</dbReference>
<comment type="function">
    <text evidence="13">Synthesizes glutathione from L-glutamate and L-cysteine via gamma-L-glutamyl-L-cysteine.</text>
</comment>
<evidence type="ECO:0000313" key="16">
    <source>
        <dbReference type="Proteomes" id="UP000277864"/>
    </source>
</evidence>
<evidence type="ECO:0000256" key="12">
    <source>
        <dbReference type="ARBA" id="ARBA00048819"/>
    </source>
</evidence>
<dbReference type="GO" id="GO:0004357">
    <property type="term" value="F:glutamate-cysteine ligase activity"/>
    <property type="evidence" value="ECO:0007669"/>
    <property type="project" value="UniProtKB-UniRule"/>
</dbReference>
<dbReference type="NCBIfam" id="TIGR01435">
    <property type="entry name" value="glu_cys_lig_rel"/>
    <property type="match status" value="1"/>
</dbReference>
<dbReference type="EC" id="6.3.2.3" evidence="13"/>
<dbReference type="Gene3D" id="3.30.590.20">
    <property type="match status" value="1"/>
</dbReference>
<comment type="similarity">
    <text evidence="13">In the N-terminal section; belongs to the glutamate--cysteine ligase type 1 family. Type 2 subfamily.</text>
</comment>
<dbReference type="GO" id="GO:0046872">
    <property type="term" value="F:metal ion binding"/>
    <property type="evidence" value="ECO:0007669"/>
    <property type="project" value="UniProtKB-KW"/>
</dbReference>
<dbReference type="InterPro" id="IPR006335">
    <property type="entry name" value="Glut_biosynth"/>
</dbReference>
<keyword evidence="5 13" id="KW-0317">Glutathione biosynthesis</keyword>
<comment type="catalytic activity">
    <reaction evidence="13">
        <text>gamma-L-glutamyl-L-cysteine + glycine + ATP = glutathione + ADP + phosphate + H(+)</text>
        <dbReference type="Rhea" id="RHEA:13557"/>
        <dbReference type="ChEBI" id="CHEBI:15378"/>
        <dbReference type="ChEBI" id="CHEBI:30616"/>
        <dbReference type="ChEBI" id="CHEBI:43474"/>
        <dbReference type="ChEBI" id="CHEBI:57305"/>
        <dbReference type="ChEBI" id="CHEBI:57925"/>
        <dbReference type="ChEBI" id="CHEBI:58173"/>
        <dbReference type="ChEBI" id="CHEBI:456216"/>
        <dbReference type="EC" id="6.3.2.3"/>
    </reaction>
</comment>
<dbReference type="PROSITE" id="PS50975">
    <property type="entry name" value="ATP_GRASP"/>
    <property type="match status" value="1"/>
</dbReference>
<proteinExistence type="inferred from homology"/>
<dbReference type="Pfam" id="PF01071">
    <property type="entry name" value="GARS_A"/>
    <property type="match status" value="1"/>
</dbReference>
<dbReference type="InterPro" id="IPR006334">
    <property type="entry name" value="Glut_cys_ligase"/>
</dbReference>
<keyword evidence="4 13" id="KW-0436">Ligase</keyword>
<dbReference type="GO" id="GO:0005524">
    <property type="term" value="F:ATP binding"/>
    <property type="evidence" value="ECO:0007669"/>
    <property type="project" value="UniProtKB-UniRule"/>
</dbReference>
<evidence type="ECO:0000256" key="9">
    <source>
        <dbReference type="ARBA" id="ARBA00022842"/>
    </source>
</evidence>
<evidence type="ECO:0000256" key="7">
    <source>
        <dbReference type="ARBA" id="ARBA00022741"/>
    </source>
</evidence>
<dbReference type="HAMAP" id="MF_00782">
    <property type="entry name" value="Glut_biosynth"/>
    <property type="match status" value="1"/>
</dbReference>
<evidence type="ECO:0000256" key="2">
    <source>
        <dbReference type="ARBA" id="ARBA00001946"/>
    </source>
</evidence>
<dbReference type="Gene3D" id="3.30.470.20">
    <property type="entry name" value="ATP-grasp fold, B domain"/>
    <property type="match status" value="2"/>
</dbReference>
<comment type="pathway">
    <text evidence="13">Sulfur metabolism; glutathione biosynthesis; glutathione from L-cysteine and L-glutamate: step 2/2.</text>
</comment>
<dbReference type="PANTHER" id="PTHR38761:SF1">
    <property type="entry name" value="GLUTAMATE--CYSTEINE LIGASE"/>
    <property type="match status" value="1"/>
</dbReference>
<keyword evidence="11 13" id="KW-0511">Multifunctional enzyme</keyword>
<evidence type="ECO:0000256" key="3">
    <source>
        <dbReference type="ARBA" id="ARBA00005006"/>
    </source>
</evidence>
<protein>
    <recommendedName>
        <fullName evidence="13">Glutathione biosynthesis bifunctional protein GshAB</fullName>
    </recommendedName>
    <alternativeName>
        <fullName evidence="13">Gamma-GCS-GS</fullName>
        <shortName evidence="13">GCS-GS</shortName>
    </alternativeName>
    <domain>
        <recommendedName>
            <fullName evidence="13">Glutamate--cysteine ligase</fullName>
            <ecNumber evidence="13">6.3.2.2</ecNumber>
        </recommendedName>
        <alternativeName>
            <fullName evidence="13">Gamma-ECS</fullName>
            <shortName evidence="13">GCS</shortName>
        </alternativeName>
        <alternativeName>
            <fullName evidence="13">Gamma-glutamylcysteine synthetase</fullName>
        </alternativeName>
    </domain>
    <domain>
        <recommendedName>
            <fullName evidence="13">Glutathione synthetase</fullName>
            <ecNumber evidence="13">6.3.2.3</ecNumber>
        </recommendedName>
        <alternativeName>
            <fullName evidence="13">GSH synthetase</fullName>
            <shortName evidence="13">GS</shortName>
            <shortName evidence="13">GSH-S</shortName>
            <shortName evidence="13">GSHase</shortName>
        </alternativeName>
        <alternativeName>
            <fullName evidence="13">Glutathione synthase</fullName>
        </alternativeName>
    </domain>
</protein>
<feature type="region of interest" description="Glutamate--cysteine ligase" evidence="13">
    <location>
        <begin position="1"/>
        <end position="341"/>
    </location>
</feature>
<reference evidence="15 16" key="1">
    <citation type="submission" date="2018-03" db="EMBL/GenBank/DDBJ databases">
        <authorList>
            <person name="Gulvik C.A."/>
        </authorList>
    </citation>
    <scope>NUCLEOTIDE SEQUENCE [LARGE SCALE GENOMIC DNA]</scope>
    <source>
        <strain evidence="15 16">JCM 31581</strain>
    </source>
</reference>
<dbReference type="EC" id="6.3.2.2" evidence="13"/>
<accession>A0A3S0AD96</accession>
<comment type="subunit">
    <text evidence="13">Monomer.</text>
</comment>
<comment type="caution">
    <text evidence="15">The sequence shown here is derived from an EMBL/GenBank/DDBJ whole genome shotgun (WGS) entry which is preliminary data.</text>
</comment>
<evidence type="ECO:0000256" key="4">
    <source>
        <dbReference type="ARBA" id="ARBA00022598"/>
    </source>
</evidence>
<evidence type="ECO:0000256" key="8">
    <source>
        <dbReference type="ARBA" id="ARBA00022840"/>
    </source>
</evidence>
<dbReference type="InterPro" id="IPR020561">
    <property type="entry name" value="PRibGlycinamid_synth_ATP-grasp"/>
</dbReference>
<comment type="cofactor">
    <cofactor evidence="1">
        <name>Mn(2+)</name>
        <dbReference type="ChEBI" id="CHEBI:29035"/>
    </cofactor>
</comment>
<gene>
    <name evidence="13" type="primary">gshAB</name>
    <name evidence="13" type="synonym">gshF</name>
    <name evidence="15" type="ORF">C7P63_07490</name>
</gene>
<comment type="catalytic activity">
    <reaction evidence="12 13">
        <text>L-cysteine + L-glutamate + ATP = gamma-L-glutamyl-L-cysteine + ADP + phosphate + H(+)</text>
        <dbReference type="Rhea" id="RHEA:13285"/>
        <dbReference type="ChEBI" id="CHEBI:15378"/>
        <dbReference type="ChEBI" id="CHEBI:29985"/>
        <dbReference type="ChEBI" id="CHEBI:30616"/>
        <dbReference type="ChEBI" id="CHEBI:35235"/>
        <dbReference type="ChEBI" id="CHEBI:43474"/>
        <dbReference type="ChEBI" id="CHEBI:58173"/>
        <dbReference type="ChEBI" id="CHEBI:456216"/>
        <dbReference type="EC" id="6.3.2.2"/>
    </reaction>
</comment>
<dbReference type="InterPro" id="IPR014746">
    <property type="entry name" value="Gln_synth/guanido_kin_cat_dom"/>
</dbReference>
<dbReference type="Pfam" id="PF04262">
    <property type="entry name" value="Glu_cys_ligase"/>
    <property type="match status" value="1"/>
</dbReference>
<dbReference type="GO" id="GO:0005829">
    <property type="term" value="C:cytosol"/>
    <property type="evidence" value="ECO:0007669"/>
    <property type="project" value="TreeGrafter"/>
</dbReference>
<name>A0A3S0AD96_9ENTE</name>
<dbReference type="RefSeq" id="WP_125943549.1">
    <property type="nucleotide sequence ID" value="NZ_PXZH01000003.1"/>
</dbReference>
<sequence length="762" mass="87153">METLKPLLQLESLRPLFKEGRFGIEKESQRMDQEGDLAKTDHPSIFGNRNFHPSIQTDFSETQLELITPVADSAKEVLNYLAAIHEVVLRSLPEEEAIWPLSMPPALPKKEEDIMIAKLERNEDVLYRRYLALAYGKRKQMVSGIHYNFEFSKEFLQQLYQEQTSYADYVSFETNVYLKVARNYLRYRWLIVYLLGAAPVSEPGYFTDCHHRKPKEPVRSLRTSDFGYTNHDDVFVSYETIDRYVDDIHRLVETGVLSEEKEFYSPVRLRGEKRVADLKQHGIHYIEIRNIDLNPFAPYGIDEKTIEFLQFFLMLMLWIDPLETDADQLLKVGNKRNNEVSLEHPLTKTSYYEEGHMLLTQMKEMAKALHLLENECELINWVEELLENPQKTLSGQLVTEYEEGLANADLGKVLGWKNKAQALEKPYQLAGFRDMELSTQILMFDAIQKGIDVTVLDRQDQILRLSYADHVEYVKKANMTSLDNYIVPLIMENKTVTKKLLAQAGFKVPRGREFSSVKEALNASELFLNKGFVVKPKSTNYGIGISIFKEGASFEAYQEAVEIAFKEDQAVLVEEFIEGTEYRFFTIDGQVKAVMLRVPANVVGDGVKRIDELVADKNKNPLRGTHHRAPLQLIELGTIETLMLKEQGYTPETVLPKGVTAYLRENSNVSTGGDSIDVTEEMLDSYKQIAGDAAKSLGAVISGMDLIIFDPKKEGKKDSDSYAIIEANFNPAMHMHAYPESGKGRRLTRDVLDLLFKELPKD</sequence>
<evidence type="ECO:0000256" key="10">
    <source>
        <dbReference type="ARBA" id="ARBA00023211"/>
    </source>
</evidence>
<dbReference type="InterPro" id="IPR007370">
    <property type="entry name" value="Glu_cys_ligase"/>
</dbReference>
<evidence type="ECO:0000256" key="6">
    <source>
        <dbReference type="ARBA" id="ARBA00022723"/>
    </source>
</evidence>
<evidence type="ECO:0000259" key="14">
    <source>
        <dbReference type="PROSITE" id="PS50975"/>
    </source>
</evidence>
<keyword evidence="16" id="KW-1185">Reference proteome</keyword>
<dbReference type="GO" id="GO:0004363">
    <property type="term" value="F:glutathione synthase activity"/>
    <property type="evidence" value="ECO:0007669"/>
    <property type="project" value="UniProtKB-UniRule"/>
</dbReference>
<dbReference type="AlphaFoldDB" id="A0A3S0AD96"/>
<keyword evidence="7 13" id="KW-0547">Nucleotide-binding</keyword>
<dbReference type="Pfam" id="PF18419">
    <property type="entry name" value="ATP-grasp_6"/>
    <property type="match status" value="1"/>
</dbReference>
<keyword evidence="6" id="KW-0479">Metal-binding</keyword>
<evidence type="ECO:0000313" key="15">
    <source>
        <dbReference type="EMBL" id="RST89123.1"/>
    </source>
</evidence>
<dbReference type="SUPFAM" id="SSF55931">
    <property type="entry name" value="Glutamine synthetase/guanido kinase"/>
    <property type="match status" value="1"/>
</dbReference>
<dbReference type="InterPro" id="IPR040657">
    <property type="entry name" value="GshAB_ATP-grasp"/>
</dbReference>